<organism evidence="1 2">
    <name type="scientific">Flavihumibacter petaseus NBRC 106054</name>
    <dbReference type="NCBI Taxonomy" id="1220578"/>
    <lineage>
        <taxon>Bacteria</taxon>
        <taxon>Pseudomonadati</taxon>
        <taxon>Bacteroidota</taxon>
        <taxon>Chitinophagia</taxon>
        <taxon>Chitinophagales</taxon>
        <taxon>Chitinophagaceae</taxon>
        <taxon>Flavihumibacter</taxon>
    </lineage>
</organism>
<accession>A0A0E9MX29</accession>
<name>A0A0E9MX29_9BACT</name>
<sequence length="328" mass="36562">MSQKLLRYTVLAGVLLGTITGCKKLPDGFLSPGIRYEEDPILIQKGRTKVSSALNLDGSSKPTTVRMVHIYDDAGKLVDDIFSQETTIKGWTALYDPKTDTTLELIAAKQTDMVVTPIMINPSSGQVEANFTTLNVPPGKYHFDLEISNGAGQQLYPKLGHIQLNDGKPYDAHPEIGTPYTRMVKVGDESKATNLFTPIVEINRVGESPNVVVVKMMDKNGVPFNPRAGEINRRPNGATYLQTLQDYALKTELFDDRMEFTYGVIPFPLTSLGNGFNIYYRIPGQFVKHDNAATYPEGEYSANPRFVFRAFVPGKYEILFKMPDITHR</sequence>
<dbReference type="OrthoDB" id="628330at2"/>
<gene>
    <name evidence="1" type="ORF">FPE01S_01_11570</name>
</gene>
<dbReference type="RefSeq" id="WP_046367891.1">
    <property type="nucleotide sequence ID" value="NZ_BBWV01000001.1"/>
</dbReference>
<protein>
    <recommendedName>
        <fullName evidence="3">DUF5007 domain-containing protein</fullName>
    </recommendedName>
</protein>
<dbReference type="STRING" id="1220578.FPE01S_01_11570"/>
<dbReference type="AlphaFoldDB" id="A0A0E9MX29"/>
<evidence type="ECO:0008006" key="3">
    <source>
        <dbReference type="Google" id="ProtNLM"/>
    </source>
</evidence>
<dbReference type="Proteomes" id="UP000033121">
    <property type="component" value="Unassembled WGS sequence"/>
</dbReference>
<reference evidence="1 2" key="1">
    <citation type="submission" date="2015-04" db="EMBL/GenBank/DDBJ databases">
        <title>Whole genome shotgun sequence of Flavihumibacter petaseus NBRC 106054.</title>
        <authorList>
            <person name="Miyazawa S."/>
            <person name="Hosoyama A."/>
            <person name="Hashimoto M."/>
            <person name="Noguchi M."/>
            <person name="Tsuchikane K."/>
            <person name="Ohji S."/>
            <person name="Yamazoe A."/>
            <person name="Ichikawa N."/>
            <person name="Kimura A."/>
            <person name="Fujita N."/>
        </authorList>
    </citation>
    <scope>NUCLEOTIDE SEQUENCE [LARGE SCALE GENOMIC DNA]</scope>
    <source>
        <strain evidence="1 2">NBRC 106054</strain>
    </source>
</reference>
<comment type="caution">
    <text evidence="1">The sequence shown here is derived from an EMBL/GenBank/DDBJ whole genome shotgun (WGS) entry which is preliminary data.</text>
</comment>
<dbReference type="PROSITE" id="PS51257">
    <property type="entry name" value="PROKAR_LIPOPROTEIN"/>
    <property type="match status" value="1"/>
</dbReference>
<proteinExistence type="predicted"/>
<evidence type="ECO:0000313" key="1">
    <source>
        <dbReference type="EMBL" id="GAO42144.1"/>
    </source>
</evidence>
<dbReference type="EMBL" id="BBWV01000001">
    <property type="protein sequence ID" value="GAO42144.1"/>
    <property type="molecule type" value="Genomic_DNA"/>
</dbReference>
<keyword evidence="2" id="KW-1185">Reference proteome</keyword>
<evidence type="ECO:0000313" key="2">
    <source>
        <dbReference type="Proteomes" id="UP000033121"/>
    </source>
</evidence>